<accession>A0ACC0PLQ2</accession>
<gene>
    <name evidence="1" type="ORF">RHMOL_Rhmol02G0012200</name>
</gene>
<reference evidence="1" key="1">
    <citation type="submission" date="2022-02" db="EMBL/GenBank/DDBJ databases">
        <title>Plant Genome Project.</title>
        <authorList>
            <person name="Zhang R.-G."/>
        </authorList>
    </citation>
    <scope>NUCLEOTIDE SEQUENCE</scope>
    <source>
        <strain evidence="1">AT1</strain>
    </source>
</reference>
<keyword evidence="2" id="KW-1185">Reference proteome</keyword>
<proteinExistence type="predicted"/>
<protein>
    <submittedName>
        <fullName evidence="1">Uncharacterized protein</fullName>
    </submittedName>
</protein>
<dbReference type="Proteomes" id="UP001062846">
    <property type="component" value="Chromosome 2"/>
</dbReference>
<evidence type="ECO:0000313" key="2">
    <source>
        <dbReference type="Proteomes" id="UP001062846"/>
    </source>
</evidence>
<name>A0ACC0PLQ2_RHOML</name>
<organism evidence="1 2">
    <name type="scientific">Rhododendron molle</name>
    <name type="common">Chinese azalea</name>
    <name type="synonym">Azalea mollis</name>
    <dbReference type="NCBI Taxonomy" id="49168"/>
    <lineage>
        <taxon>Eukaryota</taxon>
        <taxon>Viridiplantae</taxon>
        <taxon>Streptophyta</taxon>
        <taxon>Embryophyta</taxon>
        <taxon>Tracheophyta</taxon>
        <taxon>Spermatophyta</taxon>
        <taxon>Magnoliopsida</taxon>
        <taxon>eudicotyledons</taxon>
        <taxon>Gunneridae</taxon>
        <taxon>Pentapetalae</taxon>
        <taxon>asterids</taxon>
        <taxon>Ericales</taxon>
        <taxon>Ericaceae</taxon>
        <taxon>Ericoideae</taxon>
        <taxon>Rhodoreae</taxon>
        <taxon>Rhododendron</taxon>
    </lineage>
</organism>
<comment type="caution">
    <text evidence="1">The sequence shown here is derived from an EMBL/GenBank/DDBJ whole genome shotgun (WGS) entry which is preliminary data.</text>
</comment>
<sequence>MSAVEAWSISVACAMGAVRGIDNFVTELKCQGAVRSCLEGSSVDQEVQTILDDARLLIKDLNCNFVGSPSSPSPFVDPQSCAI</sequence>
<evidence type="ECO:0000313" key="1">
    <source>
        <dbReference type="EMBL" id="KAI8566086.1"/>
    </source>
</evidence>
<dbReference type="EMBL" id="CM046389">
    <property type="protein sequence ID" value="KAI8566086.1"/>
    <property type="molecule type" value="Genomic_DNA"/>
</dbReference>